<feature type="compositionally biased region" description="Low complexity" evidence="1">
    <location>
        <begin position="43"/>
        <end position="60"/>
    </location>
</feature>
<keyword evidence="3" id="KW-1185">Reference proteome</keyword>
<sequence>MKGYSKMGHGIADSPSKPAGSEGASSFPENPNLDFSIKREQRSGTAALRRSRSSASQRFSGAEEKGKAALPAAVRQALSLRRSSSVANGYWRIHDGGDKFSPEDEDEEVEPKQRRGMKKKKGSWRKGLVGFCKKLARF</sequence>
<evidence type="ECO:0000313" key="3">
    <source>
        <dbReference type="Proteomes" id="UP000236161"/>
    </source>
</evidence>
<evidence type="ECO:0000313" key="2">
    <source>
        <dbReference type="EMBL" id="PKA56947.1"/>
    </source>
</evidence>
<organism evidence="2 3">
    <name type="scientific">Apostasia shenzhenica</name>
    <dbReference type="NCBI Taxonomy" id="1088818"/>
    <lineage>
        <taxon>Eukaryota</taxon>
        <taxon>Viridiplantae</taxon>
        <taxon>Streptophyta</taxon>
        <taxon>Embryophyta</taxon>
        <taxon>Tracheophyta</taxon>
        <taxon>Spermatophyta</taxon>
        <taxon>Magnoliopsida</taxon>
        <taxon>Liliopsida</taxon>
        <taxon>Asparagales</taxon>
        <taxon>Orchidaceae</taxon>
        <taxon>Apostasioideae</taxon>
        <taxon>Apostasia</taxon>
    </lineage>
</organism>
<dbReference type="AlphaFoldDB" id="A0A2I0AMZ9"/>
<evidence type="ECO:0000256" key="1">
    <source>
        <dbReference type="SAM" id="MobiDB-lite"/>
    </source>
</evidence>
<proteinExistence type="predicted"/>
<protein>
    <submittedName>
        <fullName evidence="2">Uncharacterized protein</fullName>
    </submittedName>
</protein>
<feature type="region of interest" description="Disordered" evidence="1">
    <location>
        <begin position="1"/>
        <end position="72"/>
    </location>
</feature>
<reference evidence="2 3" key="1">
    <citation type="journal article" date="2017" name="Nature">
        <title>The Apostasia genome and the evolution of orchids.</title>
        <authorList>
            <person name="Zhang G.Q."/>
            <person name="Liu K.W."/>
            <person name="Li Z."/>
            <person name="Lohaus R."/>
            <person name="Hsiao Y.Y."/>
            <person name="Niu S.C."/>
            <person name="Wang J.Y."/>
            <person name="Lin Y.C."/>
            <person name="Xu Q."/>
            <person name="Chen L.J."/>
            <person name="Yoshida K."/>
            <person name="Fujiwara S."/>
            <person name="Wang Z.W."/>
            <person name="Zhang Y.Q."/>
            <person name="Mitsuda N."/>
            <person name="Wang M."/>
            <person name="Liu G.H."/>
            <person name="Pecoraro L."/>
            <person name="Huang H.X."/>
            <person name="Xiao X.J."/>
            <person name="Lin M."/>
            <person name="Wu X.Y."/>
            <person name="Wu W.L."/>
            <person name="Chen Y.Y."/>
            <person name="Chang S.B."/>
            <person name="Sakamoto S."/>
            <person name="Ohme-Takagi M."/>
            <person name="Yagi M."/>
            <person name="Zeng S.J."/>
            <person name="Shen C.Y."/>
            <person name="Yeh C.M."/>
            <person name="Luo Y.B."/>
            <person name="Tsai W.C."/>
            <person name="Van de Peer Y."/>
            <person name="Liu Z.J."/>
        </authorList>
    </citation>
    <scope>NUCLEOTIDE SEQUENCE [LARGE SCALE GENOMIC DNA]</scope>
    <source>
        <strain evidence="3">cv. Shenzhen</strain>
        <tissue evidence="2">Stem</tissue>
    </source>
</reference>
<dbReference type="EMBL" id="KZ451969">
    <property type="protein sequence ID" value="PKA56947.1"/>
    <property type="molecule type" value="Genomic_DNA"/>
</dbReference>
<name>A0A2I0AMZ9_9ASPA</name>
<dbReference type="PANTHER" id="PTHR38386">
    <property type="entry name" value="OS05G0426900 PROTEIN"/>
    <property type="match status" value="1"/>
</dbReference>
<dbReference type="OrthoDB" id="1931397at2759"/>
<feature type="compositionally biased region" description="Basic and acidic residues" evidence="1">
    <location>
        <begin position="92"/>
        <end position="102"/>
    </location>
</feature>
<dbReference type="Proteomes" id="UP000236161">
    <property type="component" value="Unassembled WGS sequence"/>
</dbReference>
<dbReference type="PANTHER" id="PTHR38386:SF6">
    <property type="entry name" value="OS05G0426900 PROTEIN"/>
    <property type="match status" value="1"/>
</dbReference>
<accession>A0A2I0AMZ9</accession>
<feature type="region of interest" description="Disordered" evidence="1">
    <location>
        <begin position="91"/>
        <end position="122"/>
    </location>
</feature>
<gene>
    <name evidence="2" type="ORF">AXF42_Ash002251</name>
</gene>